<gene>
    <name evidence="2" type="ORF">B0I26_11271</name>
</gene>
<dbReference type="RefSeq" id="WP_111645882.1">
    <property type="nucleotide sequence ID" value="NZ_QLMH01000012.1"/>
</dbReference>
<keyword evidence="1" id="KW-1133">Transmembrane helix</keyword>
<organism evidence="2 3">
    <name type="scientific">Paranoxybacillus vitaminiphilus</name>
    <dbReference type="NCBI Taxonomy" id="581036"/>
    <lineage>
        <taxon>Bacteria</taxon>
        <taxon>Bacillati</taxon>
        <taxon>Bacillota</taxon>
        <taxon>Bacilli</taxon>
        <taxon>Bacillales</taxon>
        <taxon>Anoxybacillaceae</taxon>
        <taxon>Paranoxybacillus</taxon>
    </lineage>
</organism>
<dbReference type="Proteomes" id="UP000248555">
    <property type="component" value="Unassembled WGS sequence"/>
</dbReference>
<comment type="caution">
    <text evidence="2">The sequence shown here is derived from an EMBL/GenBank/DDBJ whole genome shotgun (WGS) entry which is preliminary data.</text>
</comment>
<name>A0A327YFY9_9BACL</name>
<keyword evidence="1" id="KW-0472">Membrane</keyword>
<dbReference type="EMBL" id="QLMH01000012">
    <property type="protein sequence ID" value="RAK17349.1"/>
    <property type="molecule type" value="Genomic_DNA"/>
</dbReference>
<evidence type="ECO:0000313" key="2">
    <source>
        <dbReference type="EMBL" id="RAK17349.1"/>
    </source>
</evidence>
<accession>A0A327YFY9</accession>
<protein>
    <submittedName>
        <fullName evidence="2">YrhC-like protein</fullName>
    </submittedName>
</protein>
<dbReference type="Pfam" id="PF14143">
    <property type="entry name" value="YrhC"/>
    <property type="match status" value="1"/>
</dbReference>
<keyword evidence="1" id="KW-0812">Transmembrane</keyword>
<sequence length="80" mass="9534">MQHEQKQWKEKAADYQTYAMVLLAFSVFFYIGLFIPADQSMMALEKKPFLLGLIIIFLIGAFYFYKKAVKYIRLLRELDQ</sequence>
<feature type="transmembrane region" description="Helical" evidence="1">
    <location>
        <begin position="49"/>
        <end position="65"/>
    </location>
</feature>
<dbReference type="InterPro" id="IPR025418">
    <property type="entry name" value="YrhC-like"/>
</dbReference>
<evidence type="ECO:0000256" key="1">
    <source>
        <dbReference type="SAM" id="Phobius"/>
    </source>
</evidence>
<feature type="transmembrane region" description="Helical" evidence="1">
    <location>
        <begin position="20"/>
        <end position="37"/>
    </location>
</feature>
<reference evidence="2 3" key="1">
    <citation type="submission" date="2018-06" db="EMBL/GenBank/DDBJ databases">
        <title>Genomic Encyclopedia of Type Strains, Phase III (KMG-III): the genomes of soil and plant-associated and newly described type strains.</title>
        <authorList>
            <person name="Whitman W."/>
        </authorList>
    </citation>
    <scope>NUCLEOTIDE SEQUENCE [LARGE SCALE GENOMIC DNA]</scope>
    <source>
        <strain evidence="2 3">CGMCC 1.8979</strain>
    </source>
</reference>
<keyword evidence="3" id="KW-1185">Reference proteome</keyword>
<evidence type="ECO:0000313" key="3">
    <source>
        <dbReference type="Proteomes" id="UP000248555"/>
    </source>
</evidence>
<dbReference type="OrthoDB" id="2696992at2"/>
<proteinExistence type="predicted"/>
<dbReference type="AlphaFoldDB" id="A0A327YFY9"/>